<dbReference type="InterPro" id="IPR013264">
    <property type="entry name" value="DNAG_N"/>
</dbReference>
<evidence type="ECO:0000256" key="4">
    <source>
        <dbReference type="ARBA" id="ARBA00022695"/>
    </source>
</evidence>
<dbReference type="InterPro" id="IPR036977">
    <property type="entry name" value="DNA_primase_Znf_CHC2"/>
</dbReference>
<dbReference type="RefSeq" id="WP_004914002.1">
    <property type="nucleotide sequence ID" value="NZ_MPLS01000043.1"/>
</dbReference>
<organism evidence="16 17">
    <name type="scientific">Leuconostoc pseudomesenteroides</name>
    <dbReference type="NCBI Taxonomy" id="33968"/>
    <lineage>
        <taxon>Bacteria</taxon>
        <taxon>Bacillati</taxon>
        <taxon>Bacillota</taxon>
        <taxon>Bacilli</taxon>
        <taxon>Lactobacillales</taxon>
        <taxon>Lactobacillaceae</taxon>
        <taxon>Leuconostoc</taxon>
    </lineage>
</organism>
<comment type="domain">
    <text evidence="12">Contains an N-terminal zinc-binding domain, a central core domain that contains the primase activity, and a C-terminal DnaB-binding domain.</text>
</comment>
<evidence type="ECO:0000256" key="11">
    <source>
        <dbReference type="ARBA" id="ARBA00023163"/>
    </source>
</evidence>
<dbReference type="Proteomes" id="UP000192288">
    <property type="component" value="Unassembled WGS sequence"/>
</dbReference>
<keyword evidence="4 12" id="KW-0548">Nucleotidyltransferase</keyword>
<keyword evidence="9" id="KW-0460">Magnesium</keyword>
<dbReference type="InterPro" id="IPR037068">
    <property type="entry name" value="DNA_primase_core_N_sf"/>
</dbReference>
<name>A0A1X0VBK9_LEUPS</name>
<keyword evidence="2 12" id="KW-0639">Primosome</keyword>
<dbReference type="PANTHER" id="PTHR30313:SF2">
    <property type="entry name" value="DNA PRIMASE"/>
    <property type="match status" value="1"/>
</dbReference>
<dbReference type="AlphaFoldDB" id="A0A1X0VBK9"/>
<evidence type="ECO:0000313" key="17">
    <source>
        <dbReference type="Proteomes" id="UP000192288"/>
    </source>
</evidence>
<reference evidence="16 17" key="1">
    <citation type="journal article" date="2017" name="Front. Microbiol.">
        <title>Genomic Characterization of Dairy Associated Leuconostoc Species and Diversity of Leuconostocs in Undefined Mixed Mesophilic Starter Cultures.</title>
        <authorList>
            <person name="Frantzen C.A."/>
            <person name="Kot W."/>
            <person name="Pedersen T.B."/>
            <person name="Ardo Y.M."/>
            <person name="Broadbent J.R."/>
            <person name="Neve H."/>
            <person name="Hansen L.H."/>
            <person name="Dal Bello F."/>
            <person name="Ostlie H.M."/>
            <person name="Kleppen H.P."/>
            <person name="Vogensen F.K."/>
            <person name="Holo H."/>
        </authorList>
    </citation>
    <scope>NUCLEOTIDE SEQUENCE [LARGE SCALE GENOMIC DNA]</scope>
    <source>
        <strain evidence="16 17">LMGCF08</strain>
    </source>
</reference>
<keyword evidence="3 12" id="KW-0808">Transferase</keyword>
<dbReference type="Gene3D" id="3.90.980.10">
    <property type="entry name" value="DNA primase, catalytic core, N-terminal domain"/>
    <property type="match status" value="1"/>
</dbReference>
<keyword evidence="11 12" id="KW-0804">Transcription</keyword>
<evidence type="ECO:0000259" key="15">
    <source>
        <dbReference type="PROSITE" id="PS50880"/>
    </source>
</evidence>
<keyword evidence="1 12" id="KW-0240">DNA-directed RNA polymerase</keyword>
<proteinExistence type="inferred from homology"/>
<evidence type="ECO:0000256" key="3">
    <source>
        <dbReference type="ARBA" id="ARBA00022679"/>
    </source>
</evidence>
<comment type="function">
    <text evidence="12 13">RNA polymerase that catalyzes the synthesis of short RNA molecules used as primers for DNA polymerase during DNA replication.</text>
</comment>
<dbReference type="SMART" id="SM00400">
    <property type="entry name" value="ZnF_CHCC"/>
    <property type="match status" value="1"/>
</dbReference>
<dbReference type="PROSITE" id="PS50880">
    <property type="entry name" value="TOPRIM"/>
    <property type="match status" value="1"/>
</dbReference>
<dbReference type="NCBIfam" id="TIGR01391">
    <property type="entry name" value="dnaG"/>
    <property type="match status" value="1"/>
</dbReference>
<dbReference type="InterPro" id="IPR034151">
    <property type="entry name" value="TOPRIM_DnaG_bac"/>
</dbReference>
<protein>
    <recommendedName>
        <fullName evidence="12 13">DNA primase</fullName>
        <ecNumber evidence="12">2.7.7.101</ecNumber>
    </recommendedName>
</protein>
<keyword evidence="5 12" id="KW-0235">DNA replication</keyword>
<dbReference type="InterPro" id="IPR050219">
    <property type="entry name" value="DnaG_primase"/>
</dbReference>
<sequence>MASKIPQSFIDEVRSKVNIVDVIGQYTPLVKKGRQWNGSCPFHEDKHPSLFVEENKQVFNCFSCGRSGSVFSFIMEKEGLSYPEAILFLAESVDMPIDSSISATATHQVDATTQAIYQLHNDAQRLYQHTLLNTTSGEAALQYLHDKRHLTDDIIKTFGIGFVPDDNLLLSYAKNQNLSPALLSASELFLTNSAGEQRDRFAGRIVWPIKTERGQVVGFSGRALDKDNSIKYMNSPESPFFMKGRILYNFDRAKNVIRQTGTAMIFEGFMDVISADMADQKVGVATMGTALTSDHVHQLAKIAKRILLVYDGDDAGQTAARRSIELITNNTKSLEIGVVHLPDNLDPDEVRIKLGLPQLAQSLTQSIQTPIEFLVDDAKRDKNLSNQSQYLQFLKEVMIILGRATPVEQDLQLTRISKEFGTSKEALQAQLAQTLQQKSNQSQVQSQRLTTRDDFYGEPPQDNYYDQLYEANPQFKNTVSKVELAERALIMAMIKDPQVMRRVKSTAGFAFVHSDYQLLMMLAEVYQRDHIGSFDIAEFMDFLQKPELNQKIMAIDRLFGDLEVKDEAVSDYLRLIINDAPKMSRIDELQRQITVAKQQRDDTKLVQLTTELINIKKQQQ</sequence>
<evidence type="ECO:0000256" key="13">
    <source>
        <dbReference type="PIRNR" id="PIRNR002811"/>
    </source>
</evidence>
<dbReference type="GO" id="GO:0003677">
    <property type="term" value="F:DNA binding"/>
    <property type="evidence" value="ECO:0007669"/>
    <property type="project" value="UniProtKB-KW"/>
</dbReference>
<dbReference type="FunFam" id="3.90.580.10:FF:000001">
    <property type="entry name" value="DNA primase"/>
    <property type="match status" value="1"/>
</dbReference>
<dbReference type="SUPFAM" id="SSF56731">
    <property type="entry name" value="DNA primase core"/>
    <property type="match status" value="1"/>
</dbReference>
<keyword evidence="6 12" id="KW-0479">Metal-binding</keyword>
<dbReference type="InterPro" id="IPR006295">
    <property type="entry name" value="DNA_primase_DnaG"/>
</dbReference>
<dbReference type="GO" id="GO:0008270">
    <property type="term" value="F:zinc ion binding"/>
    <property type="evidence" value="ECO:0007669"/>
    <property type="project" value="UniProtKB-UniRule"/>
</dbReference>
<evidence type="ECO:0000256" key="7">
    <source>
        <dbReference type="ARBA" id="ARBA00022771"/>
    </source>
</evidence>
<dbReference type="InterPro" id="IPR006171">
    <property type="entry name" value="TOPRIM_dom"/>
</dbReference>
<comment type="catalytic activity">
    <reaction evidence="12">
        <text>ssDNA + n NTP = ssDNA/pppN(pN)n-1 hybrid + (n-1) diphosphate.</text>
        <dbReference type="EC" id="2.7.7.101"/>
    </reaction>
</comment>
<dbReference type="EC" id="2.7.7.101" evidence="12"/>
<dbReference type="Pfam" id="PF13155">
    <property type="entry name" value="Toprim_2"/>
    <property type="match status" value="1"/>
</dbReference>
<dbReference type="HAMAP" id="MF_00974">
    <property type="entry name" value="DNA_primase_DnaG"/>
    <property type="match status" value="1"/>
</dbReference>
<evidence type="ECO:0000256" key="10">
    <source>
        <dbReference type="ARBA" id="ARBA00023125"/>
    </source>
</evidence>
<evidence type="ECO:0000256" key="2">
    <source>
        <dbReference type="ARBA" id="ARBA00022515"/>
    </source>
</evidence>
<dbReference type="CDD" id="cd03364">
    <property type="entry name" value="TOPRIM_DnaG_primases"/>
    <property type="match status" value="1"/>
</dbReference>
<dbReference type="STRING" id="33968.BMS77_01620"/>
<evidence type="ECO:0000256" key="1">
    <source>
        <dbReference type="ARBA" id="ARBA00022478"/>
    </source>
</evidence>
<dbReference type="GO" id="GO:0000428">
    <property type="term" value="C:DNA-directed RNA polymerase complex"/>
    <property type="evidence" value="ECO:0007669"/>
    <property type="project" value="UniProtKB-KW"/>
</dbReference>
<dbReference type="Pfam" id="PF01807">
    <property type="entry name" value="Zn_ribbon_DnaG"/>
    <property type="match status" value="1"/>
</dbReference>
<evidence type="ECO:0000256" key="9">
    <source>
        <dbReference type="ARBA" id="ARBA00022842"/>
    </source>
</evidence>
<comment type="similarity">
    <text evidence="12 13">Belongs to the DnaG primase family.</text>
</comment>
<dbReference type="Gene3D" id="3.40.1360.10">
    <property type="match status" value="1"/>
</dbReference>
<comment type="cofactor">
    <cofactor evidence="12 13 14">
        <name>Zn(2+)</name>
        <dbReference type="ChEBI" id="CHEBI:29105"/>
    </cofactor>
    <text evidence="12 13 14">Binds 1 zinc ion per monomer.</text>
</comment>
<keyword evidence="10 12" id="KW-0238">DNA-binding</keyword>
<dbReference type="Gene3D" id="1.10.860.10">
    <property type="entry name" value="DNAb Helicase, Chain A"/>
    <property type="match status" value="1"/>
</dbReference>
<evidence type="ECO:0000256" key="14">
    <source>
        <dbReference type="PIRSR" id="PIRSR002811-1"/>
    </source>
</evidence>
<keyword evidence="7 12" id="KW-0863">Zinc-finger</keyword>
<dbReference type="SMART" id="SM00493">
    <property type="entry name" value="TOPRIM"/>
    <property type="match status" value="1"/>
</dbReference>
<dbReference type="InterPro" id="IPR016136">
    <property type="entry name" value="DNA_helicase_N/primase_C"/>
</dbReference>
<evidence type="ECO:0000256" key="8">
    <source>
        <dbReference type="ARBA" id="ARBA00022833"/>
    </source>
</evidence>
<gene>
    <name evidence="12" type="primary">dnaG</name>
    <name evidence="16" type="ORF">BMR96_08810</name>
</gene>
<dbReference type="InterPro" id="IPR002694">
    <property type="entry name" value="Znf_CHC2"/>
</dbReference>
<dbReference type="PANTHER" id="PTHR30313">
    <property type="entry name" value="DNA PRIMASE"/>
    <property type="match status" value="1"/>
</dbReference>
<dbReference type="GO" id="GO:0006269">
    <property type="term" value="P:DNA replication, synthesis of primer"/>
    <property type="evidence" value="ECO:0007669"/>
    <property type="project" value="UniProtKB-UniRule"/>
</dbReference>
<accession>A0A1X0VBK9</accession>
<evidence type="ECO:0000256" key="6">
    <source>
        <dbReference type="ARBA" id="ARBA00022723"/>
    </source>
</evidence>
<dbReference type="EMBL" id="MPLS01000043">
    <property type="protein sequence ID" value="ORI97127.1"/>
    <property type="molecule type" value="Genomic_DNA"/>
</dbReference>
<feature type="zinc finger region" description="CHC2-type" evidence="12 14">
    <location>
        <begin position="40"/>
        <end position="64"/>
    </location>
</feature>
<dbReference type="Gene3D" id="3.90.580.10">
    <property type="entry name" value="Zinc finger, CHC2-type domain"/>
    <property type="match status" value="1"/>
</dbReference>
<evidence type="ECO:0000313" key="16">
    <source>
        <dbReference type="EMBL" id="ORI97127.1"/>
    </source>
</evidence>
<keyword evidence="8 12" id="KW-0862">Zinc</keyword>
<dbReference type="InterPro" id="IPR030846">
    <property type="entry name" value="DnaG_bac"/>
</dbReference>
<evidence type="ECO:0000256" key="12">
    <source>
        <dbReference type="HAMAP-Rule" id="MF_00974"/>
    </source>
</evidence>
<dbReference type="GO" id="GO:0003899">
    <property type="term" value="F:DNA-directed RNA polymerase activity"/>
    <property type="evidence" value="ECO:0007669"/>
    <property type="project" value="UniProtKB-UniRule"/>
</dbReference>
<dbReference type="GO" id="GO:0005737">
    <property type="term" value="C:cytoplasm"/>
    <property type="evidence" value="ECO:0007669"/>
    <property type="project" value="TreeGrafter"/>
</dbReference>
<dbReference type="SUPFAM" id="SSF57783">
    <property type="entry name" value="Zinc beta-ribbon"/>
    <property type="match status" value="1"/>
</dbReference>
<feature type="domain" description="Toprim" evidence="15">
    <location>
        <begin position="261"/>
        <end position="342"/>
    </location>
</feature>
<dbReference type="GO" id="GO:1990077">
    <property type="term" value="C:primosome complex"/>
    <property type="evidence" value="ECO:0007669"/>
    <property type="project" value="UniProtKB-KW"/>
</dbReference>
<comment type="subunit">
    <text evidence="12">Monomer. Interacts with DnaB.</text>
</comment>
<evidence type="ECO:0000256" key="5">
    <source>
        <dbReference type="ARBA" id="ARBA00022705"/>
    </source>
</evidence>
<dbReference type="PIRSF" id="PIRSF002811">
    <property type="entry name" value="DnaG"/>
    <property type="match status" value="1"/>
</dbReference>
<comment type="caution">
    <text evidence="16">The sequence shown here is derived from an EMBL/GenBank/DDBJ whole genome shotgun (WGS) entry which is preliminary data.</text>
</comment>
<dbReference type="Pfam" id="PF08275">
    <property type="entry name" value="DNAG_N"/>
    <property type="match status" value="1"/>
</dbReference>
<dbReference type="eggNOG" id="COG0358">
    <property type="taxonomic scope" value="Bacteria"/>
</dbReference>